<dbReference type="Pfam" id="PF00067">
    <property type="entry name" value="p450"/>
    <property type="match status" value="2"/>
</dbReference>
<evidence type="ECO:0000313" key="3">
    <source>
        <dbReference type="EMBL" id="QTD57271.1"/>
    </source>
</evidence>
<name>A0ABX7T6Z5_9SPHN</name>
<dbReference type="Gene3D" id="1.10.630.10">
    <property type="entry name" value="Cytochrome P450"/>
    <property type="match status" value="1"/>
</dbReference>
<dbReference type="EMBL" id="CP071794">
    <property type="protein sequence ID" value="QTD57271.1"/>
    <property type="molecule type" value="Genomic_DNA"/>
</dbReference>
<dbReference type="InterPro" id="IPR036396">
    <property type="entry name" value="Cyt_P450_sf"/>
</dbReference>
<comment type="similarity">
    <text evidence="1 2">Belongs to the cytochrome P450 family.</text>
</comment>
<keyword evidence="2" id="KW-0479">Metal-binding</keyword>
<dbReference type="RefSeq" id="WP_207989612.1">
    <property type="nucleotide sequence ID" value="NZ_CP071794.1"/>
</dbReference>
<keyword evidence="2" id="KW-0503">Monooxygenase</keyword>
<dbReference type="PRINTS" id="PR00385">
    <property type="entry name" value="P450"/>
</dbReference>
<dbReference type="InterPro" id="IPR002397">
    <property type="entry name" value="Cyt_P450_B"/>
</dbReference>
<dbReference type="PROSITE" id="PS00086">
    <property type="entry name" value="CYTOCHROME_P450"/>
    <property type="match status" value="1"/>
</dbReference>
<evidence type="ECO:0000256" key="2">
    <source>
        <dbReference type="RuleBase" id="RU000461"/>
    </source>
</evidence>
<keyword evidence="2" id="KW-0408">Iron</keyword>
<dbReference type="InterPro" id="IPR017972">
    <property type="entry name" value="Cyt_P450_CS"/>
</dbReference>
<protein>
    <submittedName>
        <fullName evidence="3">Cytochrome P450</fullName>
    </submittedName>
</protein>
<dbReference type="PANTHER" id="PTHR46696">
    <property type="entry name" value="P450, PUTATIVE (EUROFUNG)-RELATED"/>
    <property type="match status" value="1"/>
</dbReference>
<dbReference type="PRINTS" id="PR00359">
    <property type="entry name" value="BP450"/>
</dbReference>
<organism evidence="3 4">
    <name type="scientific">Parasphingorhabdus cellanae</name>
    <dbReference type="NCBI Taxonomy" id="2806553"/>
    <lineage>
        <taxon>Bacteria</taxon>
        <taxon>Pseudomonadati</taxon>
        <taxon>Pseudomonadota</taxon>
        <taxon>Alphaproteobacteria</taxon>
        <taxon>Sphingomonadales</taxon>
        <taxon>Sphingomonadaceae</taxon>
        <taxon>Parasphingorhabdus</taxon>
    </lineage>
</organism>
<dbReference type="PANTHER" id="PTHR46696:SF4">
    <property type="entry name" value="BIOTIN BIOSYNTHESIS CYTOCHROME P450"/>
    <property type="match status" value="1"/>
</dbReference>
<dbReference type="Proteomes" id="UP000663923">
    <property type="component" value="Chromosome"/>
</dbReference>
<keyword evidence="2" id="KW-0349">Heme</keyword>
<sequence length="361" mass="40540">MRNHDRFSSLVDRVSMRAGGLPEKAKKIREKAWTLAPTLSHNDEASHKDYRSLVGSFFMPRKLKLVQPFVEERIETLLADIDDKGGRCDFLDAFSVPLPVSVIGEYLGMRHLGDETLKIWSDAFADEVGFLTDDNRAIEIAQLTLDCQNAMVKLSDERRGGAGEDIITALANAKLPDGRELENEEILSILVQLLVAGNETTTSTLNFSLINLAQSPECLERLRQDPNLIGPFIEEILRIESPIQGQFRKAVGDQKLGGETIPDGALIHIRFGSANHDEAIWGDHPLNINLEKRQPKPHMAFGNGIHFCVGAALSRLELRHALQAIVNRYSEIRLQVPVDQLPLCTHFHQRRHDRLPLEFIN</sequence>
<reference evidence="3 4" key="1">
    <citation type="submission" date="2021-03" db="EMBL/GenBank/DDBJ databases">
        <title>Complete genome of Parasphingorhabdus_sp.JHSY0214.</title>
        <authorList>
            <person name="Yoo J.H."/>
            <person name="Bae J.W."/>
        </authorList>
    </citation>
    <scope>NUCLEOTIDE SEQUENCE [LARGE SCALE GENOMIC DNA]</scope>
    <source>
        <strain evidence="3 4">JHSY0214</strain>
    </source>
</reference>
<evidence type="ECO:0000256" key="1">
    <source>
        <dbReference type="ARBA" id="ARBA00010617"/>
    </source>
</evidence>
<keyword evidence="2" id="KW-0560">Oxidoreductase</keyword>
<keyword evidence="4" id="KW-1185">Reference proteome</keyword>
<accession>A0ABX7T6Z5</accession>
<dbReference type="InterPro" id="IPR001128">
    <property type="entry name" value="Cyt_P450"/>
</dbReference>
<dbReference type="SUPFAM" id="SSF48264">
    <property type="entry name" value="Cytochrome P450"/>
    <property type="match status" value="1"/>
</dbReference>
<proteinExistence type="inferred from homology"/>
<gene>
    <name evidence="3" type="ORF">J4G78_06975</name>
</gene>
<evidence type="ECO:0000313" key="4">
    <source>
        <dbReference type="Proteomes" id="UP000663923"/>
    </source>
</evidence>